<protein>
    <submittedName>
        <fullName evidence="1">Uncharacterized protein</fullName>
    </submittedName>
</protein>
<accession>A0A510KKQ5</accession>
<evidence type="ECO:0000313" key="2">
    <source>
        <dbReference type="Proteomes" id="UP000321378"/>
    </source>
</evidence>
<name>A0A510KKQ5_9FUSO</name>
<dbReference type="AlphaFoldDB" id="A0A510KKQ5"/>
<proteinExistence type="predicted"/>
<organism evidence="1 2">
    <name type="scientific">Leptotrichia trevisanii</name>
    <dbReference type="NCBI Taxonomy" id="109328"/>
    <lineage>
        <taxon>Bacteria</taxon>
        <taxon>Fusobacteriati</taxon>
        <taxon>Fusobacteriota</taxon>
        <taxon>Fusobacteriia</taxon>
        <taxon>Fusobacteriales</taxon>
        <taxon>Leptotrichiaceae</taxon>
        <taxon>Leptotrichia</taxon>
    </lineage>
</organism>
<dbReference type="Proteomes" id="UP000321378">
    <property type="component" value="Chromosome"/>
</dbReference>
<gene>
    <name evidence="1" type="ORF">JMUB3935_1230</name>
</gene>
<reference evidence="1 2" key="1">
    <citation type="submission" date="2019-07" db="EMBL/GenBank/DDBJ databases">
        <title>Complete Genome Sequence of Leptotrichia trevisanii Strain JMUB3935.</title>
        <authorList>
            <person name="Watanabe S."/>
            <person name="Cui L."/>
        </authorList>
    </citation>
    <scope>NUCLEOTIDE SEQUENCE [LARGE SCALE GENOMIC DNA]</scope>
    <source>
        <strain evidence="1 2">JMUB3935</strain>
    </source>
</reference>
<dbReference type="EMBL" id="AP019840">
    <property type="protein sequence ID" value="BBM52252.1"/>
    <property type="molecule type" value="Genomic_DNA"/>
</dbReference>
<evidence type="ECO:0000313" key="1">
    <source>
        <dbReference type="EMBL" id="BBM52252.1"/>
    </source>
</evidence>
<sequence length="72" mass="8619">MESINILSKMSEEDIQVLNKLWGIKDKMKLDFNNENKEFKKLFDNIFDVLEIYDFIQKDEKSLEKEDNKSGN</sequence>
<dbReference type="RefSeq" id="WP_146996554.1">
    <property type="nucleotide sequence ID" value="NZ_AP019840.1"/>
</dbReference>